<accession>V6DJJ3</accession>
<dbReference type="PROSITE" id="PS50297">
    <property type="entry name" value="ANK_REP_REGION"/>
    <property type="match status" value="2"/>
</dbReference>
<dbReference type="HOGENOM" id="CLU_893355_0_0_7"/>
<dbReference type="KEGG" id="dpb:BABL1_gene_759"/>
<evidence type="ECO:0000313" key="4">
    <source>
        <dbReference type="EMBL" id="CDK31048.1"/>
    </source>
</evidence>
<feature type="repeat" description="ANK" evidence="3">
    <location>
        <begin position="235"/>
        <end position="267"/>
    </location>
</feature>
<dbReference type="EMBL" id="HG793133">
    <property type="protein sequence ID" value="CDK31048.1"/>
    <property type="molecule type" value="Genomic_DNA"/>
</dbReference>
<dbReference type="Pfam" id="PF12796">
    <property type="entry name" value="Ank_2"/>
    <property type="match status" value="1"/>
</dbReference>
<keyword evidence="1" id="KW-0677">Repeat</keyword>
<dbReference type="InterPro" id="IPR036770">
    <property type="entry name" value="Ankyrin_rpt-contain_sf"/>
</dbReference>
<reference evidence="4 5" key="1">
    <citation type="journal article" date="2015" name="Biol. Direct">
        <title>Babela massiliensis, a representative of a widespread bacterial phylum with unusual adaptations to parasitism in amoebae.</title>
        <authorList>
            <person name="Pagnier I."/>
            <person name="Yutin N."/>
            <person name="Croce O."/>
            <person name="Makarova K.S."/>
            <person name="Wolf Y.I."/>
            <person name="Benamar S."/>
            <person name="Raoult D."/>
            <person name="Koonin E.V."/>
            <person name="La Scola B."/>
        </authorList>
    </citation>
    <scope>NUCLEOTIDE SEQUENCE [LARGE SCALE GENOMIC DNA]</scope>
    <source>
        <strain evidence="5">BABL1</strain>
    </source>
</reference>
<dbReference type="SMART" id="SM00248">
    <property type="entry name" value="ANK"/>
    <property type="match status" value="4"/>
</dbReference>
<dbReference type="InterPro" id="IPR002110">
    <property type="entry name" value="Ankyrin_rpt"/>
</dbReference>
<proteinExistence type="predicted"/>
<dbReference type="PANTHER" id="PTHR24198:SF165">
    <property type="entry name" value="ANKYRIN REPEAT-CONTAINING PROTEIN-RELATED"/>
    <property type="match status" value="1"/>
</dbReference>
<dbReference type="PANTHER" id="PTHR24198">
    <property type="entry name" value="ANKYRIN REPEAT AND PROTEIN KINASE DOMAIN-CONTAINING PROTEIN"/>
    <property type="match status" value="1"/>
</dbReference>
<keyword evidence="5" id="KW-1185">Reference proteome</keyword>
<gene>
    <name evidence="4" type="ORF">BABL1_gene_759</name>
</gene>
<protein>
    <submittedName>
        <fullName evidence="4">Ankyrin repeats containing protein</fullName>
    </submittedName>
</protein>
<dbReference type="RefSeq" id="WP_023793051.1">
    <property type="nucleotide sequence ID" value="NC_023003.1"/>
</dbReference>
<dbReference type="PROSITE" id="PS50088">
    <property type="entry name" value="ANK_REPEAT"/>
    <property type="match status" value="2"/>
</dbReference>
<sequence length="292" mass="33738">MKKILILVMFDFLFLNLVSMYKLNIEGEPPYIYAPIFSQLDPKFKIAFLDSLEVSNSLREVFYKLEHVVFCQDYFINRALKSYLSCFKDKNVNIIDELTDLIRVENNDTLISQIIVNLGLLKVNINRLKNSKDNLILIQAIYDQDTNLLRRLLSFKEVDVNVREKYRYSALMLAICLYNRTCSKVIEILLSNKDINIDYKADGHSALSLALYYGYIDIAKLLIAQGANINVQDTYGNTPLILAVKSNNIDLVILLLEKNADISLKDNEEYDALDWAEYLDFSSIIELISSYY</sequence>
<dbReference type="STRING" id="673862.BABL1_gene_759"/>
<dbReference type="OrthoDB" id="5657095at2"/>
<evidence type="ECO:0000256" key="2">
    <source>
        <dbReference type="ARBA" id="ARBA00023043"/>
    </source>
</evidence>
<dbReference type="Gene3D" id="1.25.40.20">
    <property type="entry name" value="Ankyrin repeat-containing domain"/>
    <property type="match status" value="1"/>
</dbReference>
<evidence type="ECO:0000313" key="5">
    <source>
        <dbReference type="Proteomes" id="UP000018769"/>
    </source>
</evidence>
<feature type="repeat" description="ANK" evidence="3">
    <location>
        <begin position="202"/>
        <end position="234"/>
    </location>
</feature>
<keyword evidence="2 3" id="KW-0040">ANK repeat</keyword>
<dbReference type="AlphaFoldDB" id="V6DJJ3"/>
<dbReference type="SUPFAM" id="SSF48403">
    <property type="entry name" value="Ankyrin repeat"/>
    <property type="match status" value="1"/>
</dbReference>
<name>V6DJJ3_9BACT</name>
<dbReference type="eggNOG" id="COG0666">
    <property type="taxonomic scope" value="Bacteria"/>
</dbReference>
<evidence type="ECO:0000256" key="3">
    <source>
        <dbReference type="PROSITE-ProRule" id="PRU00023"/>
    </source>
</evidence>
<dbReference type="Proteomes" id="UP000018769">
    <property type="component" value="Chromosome I"/>
</dbReference>
<organism evidence="4 5">
    <name type="scientific">Candidatus Babela massiliensis</name>
    <dbReference type="NCBI Taxonomy" id="673862"/>
    <lineage>
        <taxon>Bacteria</taxon>
        <taxon>Candidatus Babelota</taxon>
        <taxon>Candidatus Babeliae</taxon>
        <taxon>Candidatus Babeliales</taxon>
        <taxon>Candidatus Babeliaceae</taxon>
        <taxon>Candidatus Babela</taxon>
    </lineage>
</organism>
<evidence type="ECO:0000256" key="1">
    <source>
        <dbReference type="ARBA" id="ARBA00022737"/>
    </source>
</evidence>